<dbReference type="InterPro" id="IPR006076">
    <property type="entry name" value="FAD-dep_OxRdtase"/>
</dbReference>
<reference evidence="9 10" key="1">
    <citation type="journal article" date="2018" name="Sci. Rep.">
        <title>Genomic signatures of local adaptation to the degree of environmental predictability in rotifers.</title>
        <authorList>
            <person name="Franch-Gras L."/>
            <person name="Hahn C."/>
            <person name="Garcia-Roger E.M."/>
            <person name="Carmona M.J."/>
            <person name="Serra M."/>
            <person name="Gomez A."/>
        </authorList>
    </citation>
    <scope>NUCLEOTIDE SEQUENCE [LARGE SCALE GENOMIC DNA]</scope>
    <source>
        <strain evidence="9">HYR1</strain>
    </source>
</reference>
<evidence type="ECO:0000259" key="8">
    <source>
        <dbReference type="Pfam" id="PF01266"/>
    </source>
</evidence>
<dbReference type="STRING" id="10195.A0A3M7QA93"/>
<dbReference type="Gene3D" id="3.40.50.720">
    <property type="entry name" value="NAD(P)-binding Rossmann-like Domain"/>
    <property type="match status" value="1"/>
</dbReference>
<evidence type="ECO:0000256" key="1">
    <source>
        <dbReference type="ARBA" id="ARBA00001974"/>
    </source>
</evidence>
<dbReference type="OrthoDB" id="2015447at2759"/>
<dbReference type="SUPFAM" id="SSF51971">
    <property type="entry name" value="Nucleotide-binding domain"/>
    <property type="match status" value="1"/>
</dbReference>
<feature type="binding site" evidence="7">
    <location>
        <position position="240"/>
    </location>
    <ligand>
        <name>D-dopa</name>
        <dbReference type="ChEBI" id="CHEBI:149689"/>
    </ligand>
</feature>
<evidence type="ECO:0000256" key="5">
    <source>
        <dbReference type="ARBA" id="ARBA00022827"/>
    </source>
</evidence>
<feature type="binding site" evidence="7">
    <location>
        <position position="327"/>
    </location>
    <ligand>
        <name>D-dopa</name>
        <dbReference type="ChEBI" id="CHEBI:149689"/>
    </ligand>
</feature>
<dbReference type="GO" id="GO:0005782">
    <property type="term" value="C:peroxisomal matrix"/>
    <property type="evidence" value="ECO:0007669"/>
    <property type="project" value="UniProtKB-SubCell"/>
</dbReference>
<evidence type="ECO:0000256" key="7">
    <source>
        <dbReference type="PIRSR" id="PIRSR000189-1"/>
    </source>
</evidence>
<evidence type="ECO:0000313" key="10">
    <source>
        <dbReference type="Proteomes" id="UP000276133"/>
    </source>
</evidence>
<evidence type="ECO:0000256" key="6">
    <source>
        <dbReference type="ARBA" id="ARBA00023002"/>
    </source>
</evidence>
<dbReference type="PIRSF" id="PIRSF000189">
    <property type="entry name" value="D-aa_oxidase"/>
    <property type="match status" value="1"/>
</dbReference>
<dbReference type="PANTHER" id="PTHR11530:SF11">
    <property type="entry name" value="D-ASPARTATE OXIDASE"/>
    <property type="match status" value="1"/>
</dbReference>
<dbReference type="Gene3D" id="3.30.9.10">
    <property type="entry name" value="D-Amino Acid Oxidase, subunit A, domain 2"/>
    <property type="match status" value="1"/>
</dbReference>
<protein>
    <submittedName>
        <fullName evidence="9">D-aspartate oxidase-like</fullName>
        <ecNumber evidence="9">1.4.3.3</ecNumber>
    </submittedName>
</protein>
<dbReference type="Proteomes" id="UP000276133">
    <property type="component" value="Unassembled WGS sequence"/>
</dbReference>
<organism evidence="9 10">
    <name type="scientific">Brachionus plicatilis</name>
    <name type="common">Marine rotifer</name>
    <name type="synonym">Brachionus muelleri</name>
    <dbReference type="NCBI Taxonomy" id="10195"/>
    <lineage>
        <taxon>Eukaryota</taxon>
        <taxon>Metazoa</taxon>
        <taxon>Spiralia</taxon>
        <taxon>Gnathifera</taxon>
        <taxon>Rotifera</taxon>
        <taxon>Eurotatoria</taxon>
        <taxon>Monogononta</taxon>
        <taxon>Pseudotrocha</taxon>
        <taxon>Ploima</taxon>
        <taxon>Brachionidae</taxon>
        <taxon>Brachionus</taxon>
    </lineage>
</organism>
<evidence type="ECO:0000256" key="3">
    <source>
        <dbReference type="ARBA" id="ARBA00006730"/>
    </source>
</evidence>
<evidence type="ECO:0000313" key="9">
    <source>
        <dbReference type="EMBL" id="RNA08326.1"/>
    </source>
</evidence>
<dbReference type="GO" id="GO:0003884">
    <property type="term" value="F:D-amino-acid oxidase activity"/>
    <property type="evidence" value="ECO:0007669"/>
    <property type="project" value="UniProtKB-EC"/>
</dbReference>
<dbReference type="SUPFAM" id="SSF54373">
    <property type="entry name" value="FAD-linked reductases, C-terminal domain"/>
    <property type="match status" value="1"/>
</dbReference>
<dbReference type="InterPro" id="IPR023209">
    <property type="entry name" value="DAO"/>
</dbReference>
<evidence type="ECO:0000256" key="4">
    <source>
        <dbReference type="ARBA" id="ARBA00022630"/>
    </source>
</evidence>
<keyword evidence="4" id="KW-0285">Flavoprotein</keyword>
<feature type="domain" description="FAD dependent oxidoreductase" evidence="8">
    <location>
        <begin position="11"/>
        <end position="343"/>
    </location>
</feature>
<comment type="subcellular location">
    <subcellularLocation>
        <location evidence="2">Peroxisome matrix</location>
    </subcellularLocation>
</comment>
<gene>
    <name evidence="9" type="ORF">BpHYR1_003128</name>
</gene>
<dbReference type="GO" id="GO:0071949">
    <property type="term" value="F:FAD binding"/>
    <property type="evidence" value="ECO:0007669"/>
    <property type="project" value="InterPro"/>
</dbReference>
<dbReference type="GO" id="GO:0019478">
    <property type="term" value="P:D-amino acid catabolic process"/>
    <property type="evidence" value="ECO:0007669"/>
    <property type="project" value="TreeGrafter"/>
</dbReference>
<comment type="caution">
    <text evidence="9">The sequence shown here is derived from an EMBL/GenBank/DDBJ whole genome shotgun (WGS) entry which is preliminary data.</text>
</comment>
<feature type="binding site" evidence="7">
    <location>
        <begin position="57"/>
        <end position="58"/>
    </location>
    <ligand>
        <name>FAD</name>
        <dbReference type="ChEBI" id="CHEBI:57692"/>
    </ligand>
</feature>
<name>A0A3M7QA93_BRAPC</name>
<dbReference type="Pfam" id="PF01266">
    <property type="entry name" value="DAO"/>
    <property type="match status" value="1"/>
</dbReference>
<feature type="binding site" evidence="7">
    <location>
        <position position="295"/>
    </location>
    <ligand>
        <name>D-dopa</name>
        <dbReference type="ChEBI" id="CHEBI:149689"/>
    </ligand>
</feature>
<keyword evidence="5 7" id="KW-0274">FAD</keyword>
<proteinExistence type="inferred from homology"/>
<keyword evidence="10" id="KW-1185">Reference proteome</keyword>
<comment type="similarity">
    <text evidence="3">Belongs to the DAMOX/DASOX family.</text>
</comment>
<dbReference type="AlphaFoldDB" id="A0A3M7QA93"/>
<comment type="cofactor">
    <cofactor evidence="1 7">
        <name>FAD</name>
        <dbReference type="ChEBI" id="CHEBI:57692"/>
    </cofactor>
</comment>
<evidence type="ECO:0000256" key="2">
    <source>
        <dbReference type="ARBA" id="ARBA00004253"/>
    </source>
</evidence>
<accession>A0A3M7QA93</accession>
<sequence length="355" mass="40686">MELSKNLIRKKIVILGAGVIGLSTAERLIEKYNELNLSKFGPIDLTIISETFAKDTTSDGAGGLFRPDDRFIPGVPKEQVKKWATDSFKYFDQLLFSKEAGKAGVFQASGYQMFNDERIDPSYKDYVYQFRSLTKKELDYFPKKFKYGYFSTTIGIDTRTFMQYLTNKLILNGVEFLMKKIESQENFIREHPQFDIIFNCLGLGSINFCDDTKMIPIRGQMIRVKAPWIKHFYYTDDNCYIIPNINTICLGGTRQKGNYSVELDEKDGKGIMERCKELCPSLESASIEWEWAGLRPHREPIRVEKEVVTCSHTSRQKIIIHNYGHGGNGISLSRGTCMHAVDLLLNTSDYLKSKL</sequence>
<dbReference type="EMBL" id="REGN01006777">
    <property type="protein sequence ID" value="RNA08326.1"/>
    <property type="molecule type" value="Genomic_DNA"/>
</dbReference>
<dbReference type="PANTHER" id="PTHR11530">
    <property type="entry name" value="D-AMINO ACID OXIDASE"/>
    <property type="match status" value="1"/>
</dbReference>
<dbReference type="EC" id="1.4.3.3" evidence="9"/>
<keyword evidence="6 9" id="KW-0560">Oxidoreductase</keyword>